<dbReference type="SUPFAM" id="SSF102114">
    <property type="entry name" value="Radical SAM enzymes"/>
    <property type="match status" value="1"/>
</dbReference>
<dbReference type="Pfam" id="PF06463">
    <property type="entry name" value="Mob_synth_C"/>
    <property type="match status" value="1"/>
</dbReference>
<feature type="binding site" evidence="12">
    <location>
        <position position="104"/>
    </location>
    <ligand>
        <name>S-adenosyl-L-methionine</name>
        <dbReference type="ChEBI" id="CHEBI:59789"/>
    </ligand>
</feature>
<dbReference type="EMBL" id="RBZU01000003">
    <property type="protein sequence ID" value="RKP56469.1"/>
    <property type="molecule type" value="Genomic_DNA"/>
</dbReference>
<feature type="binding site" evidence="12">
    <location>
        <position position="298"/>
    </location>
    <ligand>
        <name>[4Fe-4S] cluster</name>
        <dbReference type="ChEBI" id="CHEBI:49883"/>
        <label>2</label>
        <note>4Fe-4S-substrate</note>
    </ligand>
</feature>
<reference evidence="14 15" key="1">
    <citation type="submission" date="2018-10" db="EMBL/GenBank/DDBJ databases">
        <title>Robbsia sp. DHC34, isolated from soil.</title>
        <authorList>
            <person name="Gao Z.-H."/>
            <person name="Qiu L.-H."/>
        </authorList>
    </citation>
    <scope>NUCLEOTIDE SEQUENCE [LARGE SCALE GENOMIC DNA]</scope>
    <source>
        <strain evidence="14 15">DHC34</strain>
    </source>
</reference>
<dbReference type="GO" id="GO:0051539">
    <property type="term" value="F:4 iron, 4 sulfur cluster binding"/>
    <property type="evidence" value="ECO:0007669"/>
    <property type="project" value="UniProtKB-UniRule"/>
</dbReference>
<feature type="binding site" evidence="12">
    <location>
        <position position="60"/>
    </location>
    <ligand>
        <name>[4Fe-4S] cluster</name>
        <dbReference type="ChEBI" id="CHEBI:49883"/>
        <label>1</label>
        <note>4Fe-4S-S-AdoMet</note>
    </ligand>
</feature>
<dbReference type="Pfam" id="PF04055">
    <property type="entry name" value="Radical_SAM"/>
    <property type="match status" value="1"/>
</dbReference>
<feature type="binding site" evidence="12">
    <location>
        <position position="159"/>
    </location>
    <ligand>
        <name>S-adenosyl-L-methionine</name>
        <dbReference type="ChEBI" id="CHEBI:59789"/>
    </ligand>
</feature>
<feature type="binding site" evidence="12">
    <location>
        <position position="100"/>
    </location>
    <ligand>
        <name>GTP</name>
        <dbReference type="ChEBI" id="CHEBI:37565"/>
    </ligand>
</feature>
<organism evidence="14 15">
    <name type="scientific">Pararobbsia silviterrae</name>
    <dbReference type="NCBI Taxonomy" id="1792498"/>
    <lineage>
        <taxon>Bacteria</taxon>
        <taxon>Pseudomonadati</taxon>
        <taxon>Pseudomonadota</taxon>
        <taxon>Betaproteobacteria</taxon>
        <taxon>Burkholderiales</taxon>
        <taxon>Burkholderiaceae</taxon>
        <taxon>Pararobbsia</taxon>
    </lineage>
</organism>
<dbReference type="PROSITE" id="PS01305">
    <property type="entry name" value="MOAA_NIFB_PQQE"/>
    <property type="match status" value="1"/>
</dbReference>
<keyword evidence="2 12" id="KW-0004">4Fe-4S</keyword>
<dbReference type="SFLD" id="SFLDG01383">
    <property type="entry name" value="cyclic_pyranopterin_phosphate"/>
    <property type="match status" value="1"/>
</dbReference>
<protein>
    <recommendedName>
        <fullName evidence="1 12">GTP 3',8-cyclase</fullName>
        <ecNumber evidence="1 12">4.1.99.22</ecNumber>
    </recommendedName>
    <alternativeName>
        <fullName evidence="12">Molybdenum cofactor biosynthesis protein A</fullName>
    </alternativeName>
</protein>
<evidence type="ECO:0000313" key="15">
    <source>
        <dbReference type="Proteomes" id="UP000270342"/>
    </source>
</evidence>
<dbReference type="InterPro" id="IPR000385">
    <property type="entry name" value="MoaA_NifB_PqqE_Fe-S-bd_CS"/>
</dbReference>
<dbReference type="SFLD" id="SFLDS00029">
    <property type="entry name" value="Radical_SAM"/>
    <property type="match status" value="1"/>
</dbReference>
<keyword evidence="9 12" id="KW-0501">Molybdenum cofactor biosynthesis</keyword>
<comment type="catalytic activity">
    <reaction evidence="11 12">
        <text>GTP + AH2 + S-adenosyl-L-methionine = (8S)-3',8-cyclo-7,8-dihydroguanosine 5'-triphosphate + 5'-deoxyadenosine + L-methionine + A + H(+)</text>
        <dbReference type="Rhea" id="RHEA:49576"/>
        <dbReference type="ChEBI" id="CHEBI:13193"/>
        <dbReference type="ChEBI" id="CHEBI:15378"/>
        <dbReference type="ChEBI" id="CHEBI:17319"/>
        <dbReference type="ChEBI" id="CHEBI:17499"/>
        <dbReference type="ChEBI" id="CHEBI:37565"/>
        <dbReference type="ChEBI" id="CHEBI:57844"/>
        <dbReference type="ChEBI" id="CHEBI:59789"/>
        <dbReference type="ChEBI" id="CHEBI:131766"/>
        <dbReference type="EC" id="4.1.99.22"/>
    </reaction>
</comment>
<evidence type="ECO:0000256" key="10">
    <source>
        <dbReference type="ARBA" id="ARBA00023239"/>
    </source>
</evidence>
<comment type="caution">
    <text evidence="14">The sequence shown here is derived from an EMBL/GenBank/DDBJ whole genome shotgun (WGS) entry which is preliminary data.</text>
</comment>
<evidence type="ECO:0000256" key="9">
    <source>
        <dbReference type="ARBA" id="ARBA00023150"/>
    </source>
</evidence>
<dbReference type="InterPro" id="IPR013785">
    <property type="entry name" value="Aldolase_TIM"/>
</dbReference>
<feature type="binding site" evidence="12">
    <location>
        <position position="57"/>
    </location>
    <ligand>
        <name>[4Fe-4S] cluster</name>
        <dbReference type="ChEBI" id="CHEBI:49883"/>
        <label>1</label>
        <note>4Fe-4S-S-AdoMet</note>
    </ligand>
</feature>
<evidence type="ECO:0000256" key="12">
    <source>
        <dbReference type="HAMAP-Rule" id="MF_01225"/>
    </source>
</evidence>
<evidence type="ECO:0000256" key="5">
    <source>
        <dbReference type="ARBA" id="ARBA00022741"/>
    </source>
</evidence>
<dbReference type="InterPro" id="IPR040064">
    <property type="entry name" value="MoaA-like"/>
</dbReference>
<keyword evidence="6 12" id="KW-0408">Iron</keyword>
<feature type="binding site" evidence="12">
    <location>
        <position position="295"/>
    </location>
    <ligand>
        <name>[4Fe-4S] cluster</name>
        <dbReference type="ChEBI" id="CHEBI:49883"/>
        <label>2</label>
        <note>4Fe-4S-substrate</note>
    </ligand>
</feature>
<dbReference type="AlphaFoldDB" id="A0A494Y2G9"/>
<dbReference type="InterPro" id="IPR007197">
    <property type="entry name" value="rSAM"/>
</dbReference>
<comment type="cofactor">
    <cofactor evidence="12">
        <name>[4Fe-4S] cluster</name>
        <dbReference type="ChEBI" id="CHEBI:49883"/>
    </cofactor>
    <text evidence="12">Binds 2 [4Fe-4S] clusters. Binds 1 [4Fe-4S] cluster coordinated with 3 cysteines and an exchangeable S-adenosyl-L-methionine and 1 [4Fe-4S] cluster coordinated with 3 cysteines and the GTP-derived substrate.</text>
</comment>
<dbReference type="PANTHER" id="PTHR22960">
    <property type="entry name" value="MOLYBDOPTERIN COFACTOR SYNTHESIS PROTEIN A"/>
    <property type="match status" value="1"/>
</dbReference>
<evidence type="ECO:0000256" key="3">
    <source>
        <dbReference type="ARBA" id="ARBA00022691"/>
    </source>
</evidence>
<dbReference type="PROSITE" id="PS51918">
    <property type="entry name" value="RADICAL_SAM"/>
    <property type="match status" value="1"/>
</dbReference>
<evidence type="ECO:0000256" key="7">
    <source>
        <dbReference type="ARBA" id="ARBA00023014"/>
    </source>
</evidence>
<dbReference type="GO" id="GO:0061798">
    <property type="term" value="F:GTP 3',8'-cyclase activity"/>
    <property type="evidence" value="ECO:0007669"/>
    <property type="project" value="UniProtKB-UniRule"/>
</dbReference>
<feature type="binding site" evidence="12">
    <location>
        <position position="46"/>
    </location>
    <ligand>
        <name>GTP</name>
        <dbReference type="ChEBI" id="CHEBI:37565"/>
    </ligand>
</feature>
<sequence length="378" mass="41801">MSSKIIPVTDWRSMLRDRPTPDLSGSPVPPNGVLTDTRGRALRDLRISITDRCNFRCVYCMPKEIFGNDHPFLPHAELLTFEEIERLATVFVAHGVRKIRLTGGEPLLRRNIEHLIERLASLRTPEGDPLDLSLTTNGSLLARKAHALRAAGLRRLTVSLDALDDSLFRQINDADFPVAEVLDGIDAAREAGFGSIKVNMVVKRGTNDHEIVPMARHFRGTGVVLRFIEYMDVGTSNGWRMDDVVASADVIAQIAQYARIEPVAPGYRGETAERWRYSDGSGEFGTISSVTRAFCGDCTRVRLSTEGKIYLCLFASQGYDLRALLRAPGLDDAALATAIARIWHGRGDHYSEIRASNSAPRDVAAHDARRVEMSYIGG</sequence>
<dbReference type="Gene3D" id="3.20.20.70">
    <property type="entry name" value="Aldolase class I"/>
    <property type="match status" value="1"/>
</dbReference>
<keyword evidence="5 12" id="KW-0547">Nucleotide-binding</keyword>
<dbReference type="GO" id="GO:1904047">
    <property type="term" value="F:S-adenosyl-L-methionine binding"/>
    <property type="evidence" value="ECO:0007669"/>
    <property type="project" value="UniProtKB-UniRule"/>
</dbReference>
<dbReference type="InterPro" id="IPR058240">
    <property type="entry name" value="rSAM_sf"/>
</dbReference>
<dbReference type="HAMAP" id="MF_01225_B">
    <property type="entry name" value="MoaA_B"/>
    <property type="match status" value="1"/>
</dbReference>
<keyword evidence="3 12" id="KW-0949">S-adenosyl-L-methionine</keyword>
<comment type="similarity">
    <text evidence="12">Belongs to the radical SAM superfamily. MoaA family.</text>
</comment>
<dbReference type="GO" id="GO:0061799">
    <property type="term" value="F:cyclic pyranopterin monophosphate synthase activity"/>
    <property type="evidence" value="ECO:0007669"/>
    <property type="project" value="TreeGrafter"/>
</dbReference>
<dbReference type="GO" id="GO:0005525">
    <property type="term" value="F:GTP binding"/>
    <property type="evidence" value="ECO:0007669"/>
    <property type="project" value="UniProtKB-UniRule"/>
</dbReference>
<dbReference type="SMART" id="SM00729">
    <property type="entry name" value="Elp3"/>
    <property type="match status" value="1"/>
</dbReference>
<evidence type="ECO:0000256" key="8">
    <source>
        <dbReference type="ARBA" id="ARBA00023134"/>
    </source>
</evidence>
<dbReference type="NCBIfam" id="TIGR02666">
    <property type="entry name" value="moaA"/>
    <property type="match status" value="1"/>
</dbReference>
<dbReference type="SFLD" id="SFLDG01386">
    <property type="entry name" value="main_SPASM_domain-containing"/>
    <property type="match status" value="1"/>
</dbReference>
<evidence type="ECO:0000256" key="6">
    <source>
        <dbReference type="ARBA" id="ARBA00023004"/>
    </source>
</evidence>
<dbReference type="PANTHER" id="PTHR22960:SF0">
    <property type="entry name" value="MOLYBDENUM COFACTOR BIOSYNTHESIS PROTEIN 1"/>
    <property type="match status" value="1"/>
</dbReference>
<dbReference type="InterPro" id="IPR050105">
    <property type="entry name" value="MoCo_biosynth_MoaA/MoaC"/>
</dbReference>
<dbReference type="GO" id="GO:0046872">
    <property type="term" value="F:metal ion binding"/>
    <property type="evidence" value="ECO:0007669"/>
    <property type="project" value="UniProtKB-KW"/>
</dbReference>
<gene>
    <name evidence="12 14" type="primary">moaA</name>
    <name evidence="14" type="ORF">D7S86_08785</name>
</gene>
<comment type="pathway">
    <text evidence="12">Cofactor biosynthesis; molybdopterin biosynthesis.</text>
</comment>
<keyword evidence="15" id="KW-1185">Reference proteome</keyword>
<dbReference type="RefSeq" id="WP_121085486.1">
    <property type="nucleotide sequence ID" value="NZ_RBZU01000003.1"/>
</dbReference>
<dbReference type="CDD" id="cd01335">
    <property type="entry name" value="Radical_SAM"/>
    <property type="match status" value="1"/>
</dbReference>
<evidence type="ECO:0000313" key="14">
    <source>
        <dbReference type="EMBL" id="RKP56469.1"/>
    </source>
</evidence>
<keyword evidence="8 12" id="KW-0342">GTP-binding</keyword>
<dbReference type="SFLD" id="SFLDG01067">
    <property type="entry name" value="SPASM/twitch_domain_containing"/>
    <property type="match status" value="1"/>
</dbReference>
<accession>A0A494Y2G9</accession>
<feature type="binding site" evidence="12">
    <location>
        <position position="312"/>
    </location>
    <ligand>
        <name>[4Fe-4S] cluster</name>
        <dbReference type="ChEBI" id="CHEBI:49883"/>
        <label>2</label>
        <note>4Fe-4S-substrate</note>
    </ligand>
</feature>
<evidence type="ECO:0000256" key="1">
    <source>
        <dbReference type="ARBA" id="ARBA00012167"/>
    </source>
</evidence>
<keyword evidence="4 12" id="KW-0479">Metal-binding</keyword>
<dbReference type="InterPro" id="IPR010505">
    <property type="entry name" value="MoaA_twitch"/>
</dbReference>
<dbReference type="OrthoDB" id="9763993at2"/>
<keyword evidence="7 12" id="KW-0411">Iron-sulfur</keyword>
<name>A0A494Y2G9_9BURK</name>
<evidence type="ECO:0000259" key="13">
    <source>
        <dbReference type="PROSITE" id="PS51918"/>
    </source>
</evidence>
<evidence type="ECO:0000256" key="4">
    <source>
        <dbReference type="ARBA" id="ARBA00022723"/>
    </source>
</evidence>
<dbReference type="EC" id="4.1.99.22" evidence="1 12"/>
<dbReference type="InterPro" id="IPR006638">
    <property type="entry name" value="Elp3/MiaA/NifB-like_rSAM"/>
</dbReference>
<dbReference type="CDD" id="cd21117">
    <property type="entry name" value="Twitch_MoaA"/>
    <property type="match status" value="1"/>
</dbReference>
<feature type="binding site" evidence="12">
    <location>
        <begin position="300"/>
        <end position="302"/>
    </location>
    <ligand>
        <name>GTP</name>
        <dbReference type="ChEBI" id="CHEBI:37565"/>
    </ligand>
</feature>
<feature type="binding site" evidence="12">
    <location>
        <position position="53"/>
    </location>
    <ligand>
        <name>[4Fe-4S] cluster</name>
        <dbReference type="ChEBI" id="CHEBI:49883"/>
        <label>1</label>
        <note>4Fe-4S-S-AdoMet</note>
    </ligand>
</feature>
<feature type="binding site" evidence="12">
    <location>
        <position position="59"/>
    </location>
    <ligand>
        <name>S-adenosyl-L-methionine</name>
        <dbReference type="ChEBI" id="CHEBI:59789"/>
    </ligand>
</feature>
<feature type="binding site" evidence="12">
    <location>
        <position position="197"/>
    </location>
    <ligand>
        <name>GTP</name>
        <dbReference type="ChEBI" id="CHEBI:37565"/>
    </ligand>
</feature>
<proteinExistence type="inferred from homology"/>
<feature type="domain" description="Radical SAM core" evidence="13">
    <location>
        <begin position="37"/>
        <end position="261"/>
    </location>
</feature>
<dbReference type="GO" id="GO:0006777">
    <property type="term" value="P:Mo-molybdopterin cofactor biosynthetic process"/>
    <property type="evidence" value="ECO:0007669"/>
    <property type="project" value="UniProtKB-UniRule"/>
</dbReference>
<evidence type="ECO:0000256" key="2">
    <source>
        <dbReference type="ARBA" id="ARBA00022485"/>
    </source>
</evidence>
<keyword evidence="10 12" id="KW-0456">Lyase</keyword>
<feature type="binding site" evidence="12">
    <location>
        <position position="231"/>
    </location>
    <ligand>
        <name>S-adenosyl-L-methionine</name>
        <dbReference type="ChEBI" id="CHEBI:59789"/>
    </ligand>
</feature>
<evidence type="ECO:0000256" key="11">
    <source>
        <dbReference type="ARBA" id="ARBA00048697"/>
    </source>
</evidence>
<feature type="binding site" evidence="12">
    <location>
        <position position="135"/>
    </location>
    <ligand>
        <name>GTP</name>
        <dbReference type="ChEBI" id="CHEBI:37565"/>
    </ligand>
</feature>
<comment type="subunit">
    <text evidence="12">Monomer and homodimer.</text>
</comment>
<comment type="function">
    <text evidence="12">Catalyzes the cyclization of GTP to (8S)-3',8-cyclo-7,8-dihydroguanosine 5'-triphosphate.</text>
</comment>
<dbReference type="UniPathway" id="UPA00344"/>
<dbReference type="Proteomes" id="UP000270342">
    <property type="component" value="Unassembled WGS sequence"/>
</dbReference>
<dbReference type="InterPro" id="IPR013483">
    <property type="entry name" value="MoaA"/>
</dbReference>